<evidence type="ECO:0000313" key="7">
    <source>
        <dbReference type="EMBL" id="GLS87613.1"/>
    </source>
</evidence>
<dbReference type="Gene3D" id="1.10.4030.10">
    <property type="entry name" value="Porin chaperone SurA, peptide-binding domain"/>
    <property type="match status" value="1"/>
</dbReference>
<dbReference type="PANTHER" id="PTHR47637:SF1">
    <property type="entry name" value="CHAPERONE SURA"/>
    <property type="match status" value="1"/>
</dbReference>
<evidence type="ECO:0000256" key="4">
    <source>
        <dbReference type="ARBA" id="ARBA00031484"/>
    </source>
</evidence>
<comment type="caution">
    <text evidence="7">The sequence shown here is derived from an EMBL/GenBank/DDBJ whole genome shotgun (WGS) entry which is preliminary data.</text>
</comment>
<keyword evidence="5" id="KW-0697">Rotamase</keyword>
<evidence type="ECO:0000259" key="6">
    <source>
        <dbReference type="PROSITE" id="PS50198"/>
    </source>
</evidence>
<evidence type="ECO:0000256" key="5">
    <source>
        <dbReference type="PROSITE-ProRule" id="PRU00278"/>
    </source>
</evidence>
<dbReference type="GO" id="GO:0003755">
    <property type="term" value="F:peptidyl-prolyl cis-trans isomerase activity"/>
    <property type="evidence" value="ECO:0007669"/>
    <property type="project" value="UniProtKB-KW"/>
</dbReference>
<dbReference type="Proteomes" id="UP001157355">
    <property type="component" value="Unassembled WGS sequence"/>
</dbReference>
<dbReference type="EMBL" id="BSPP01000010">
    <property type="protein sequence ID" value="GLS87613.1"/>
    <property type="molecule type" value="Genomic_DNA"/>
</dbReference>
<protein>
    <recommendedName>
        <fullName evidence="1">Parvulin-like PPIase</fullName>
    </recommendedName>
    <alternativeName>
        <fullName evidence="3">Peptidyl-prolyl cis-trans isomerase plp</fullName>
    </alternativeName>
    <alternativeName>
        <fullName evidence="4">Rotamase plp</fullName>
    </alternativeName>
</protein>
<keyword evidence="2" id="KW-0732">Signal</keyword>
<dbReference type="Gene3D" id="3.10.50.40">
    <property type="match status" value="1"/>
</dbReference>
<evidence type="ECO:0000256" key="1">
    <source>
        <dbReference type="ARBA" id="ARBA00018370"/>
    </source>
</evidence>
<dbReference type="PROSITE" id="PS50198">
    <property type="entry name" value="PPIC_PPIASE_2"/>
    <property type="match status" value="1"/>
</dbReference>
<reference evidence="7 8" key="1">
    <citation type="journal article" date="2014" name="Int. J. Syst. Evol. Microbiol.">
        <title>Complete genome sequence of Corynebacterium casei LMG S-19264T (=DSM 44701T), isolated from a smear-ripened cheese.</title>
        <authorList>
            <consortium name="US DOE Joint Genome Institute (JGI-PGF)"/>
            <person name="Walter F."/>
            <person name="Albersmeier A."/>
            <person name="Kalinowski J."/>
            <person name="Ruckert C."/>
        </authorList>
    </citation>
    <scope>NUCLEOTIDE SEQUENCE [LARGE SCALE GENOMIC DNA]</scope>
    <source>
        <strain evidence="7 8">NBRC 111766</strain>
    </source>
</reference>
<dbReference type="Pfam" id="PF00639">
    <property type="entry name" value="Rotamase"/>
    <property type="match status" value="1"/>
</dbReference>
<dbReference type="InterPro" id="IPR050280">
    <property type="entry name" value="OMP_Chaperone_SurA"/>
</dbReference>
<dbReference type="InterPro" id="IPR027304">
    <property type="entry name" value="Trigger_fact/SurA_dom_sf"/>
</dbReference>
<sequence length="401" mass="43412">MIMVRPVNRLMALAVVALVGFGAPVAAGPFSPIKIVNDQAITQFEFDQRVLFMTLLRQPGDLQKAAMDTLIDDRLRMSAAKQFGVKMSPEQLKAGMDEFASRANLTAEKFVEIIGQNGVQPETFRDFVESGLVWREIVRGKFAAGVSISETQIDRALANGRPMAALQVKLSEIVISAKGAGRDAALQRADKLRLQLRGGVDFATLARQNSSAASAGRGGALDWMLLTELKPDAAKAVRALAPGQVSAPVVLDDQVVIYQLQEQKQEMVQPSGAIVVDYATFLVPDDGVSAAKVRGQVDSCNDLYAVAKGLPAERLTRQTVAQNQLPKDVAGALSLLDAGESSTAITRGGWRVFLMLCRRGPPETEQPSRDEVRLQLTNQILGAQADIYLEELRTEAMIRTP</sequence>
<evidence type="ECO:0000256" key="3">
    <source>
        <dbReference type="ARBA" id="ARBA00030642"/>
    </source>
</evidence>
<dbReference type="SUPFAM" id="SSF109998">
    <property type="entry name" value="Triger factor/SurA peptide-binding domain-like"/>
    <property type="match status" value="1"/>
</dbReference>
<evidence type="ECO:0000256" key="2">
    <source>
        <dbReference type="ARBA" id="ARBA00022729"/>
    </source>
</evidence>
<dbReference type="PANTHER" id="PTHR47637">
    <property type="entry name" value="CHAPERONE SURA"/>
    <property type="match status" value="1"/>
</dbReference>
<keyword evidence="8" id="KW-1185">Reference proteome</keyword>
<name>A0AA37TU53_9RHOB</name>
<gene>
    <name evidence="7" type="ORF">GCM10010873_25870</name>
</gene>
<dbReference type="InterPro" id="IPR000297">
    <property type="entry name" value="PPIase_PpiC"/>
</dbReference>
<dbReference type="InterPro" id="IPR046357">
    <property type="entry name" value="PPIase_dom_sf"/>
</dbReference>
<proteinExistence type="predicted"/>
<organism evidence="7 8">
    <name type="scientific">Cypionkella aquatica</name>
    <dbReference type="NCBI Taxonomy" id="1756042"/>
    <lineage>
        <taxon>Bacteria</taxon>
        <taxon>Pseudomonadati</taxon>
        <taxon>Pseudomonadota</taxon>
        <taxon>Alphaproteobacteria</taxon>
        <taxon>Rhodobacterales</taxon>
        <taxon>Paracoccaceae</taxon>
        <taxon>Cypionkella</taxon>
    </lineage>
</organism>
<feature type="domain" description="PpiC" evidence="6">
    <location>
        <begin position="165"/>
        <end position="262"/>
    </location>
</feature>
<evidence type="ECO:0000313" key="8">
    <source>
        <dbReference type="Proteomes" id="UP001157355"/>
    </source>
</evidence>
<keyword evidence="5" id="KW-0413">Isomerase</keyword>
<dbReference type="Pfam" id="PF13624">
    <property type="entry name" value="SurA_N_3"/>
    <property type="match status" value="1"/>
</dbReference>
<dbReference type="AlphaFoldDB" id="A0AA37TU53"/>
<accession>A0AA37TU53</accession>
<dbReference type="SUPFAM" id="SSF54534">
    <property type="entry name" value="FKBP-like"/>
    <property type="match status" value="1"/>
</dbReference>